<evidence type="ECO:0000256" key="4">
    <source>
        <dbReference type="ARBA" id="ARBA00022679"/>
    </source>
</evidence>
<keyword evidence="13" id="KW-0472">Membrane</keyword>
<evidence type="ECO:0000259" key="15">
    <source>
        <dbReference type="PROSITE" id="PS50110"/>
    </source>
</evidence>
<protein>
    <recommendedName>
        <fullName evidence="10">Sensory/regulatory protein RpfC</fullName>
        <ecNumber evidence="2">2.7.13.3</ecNumber>
    </recommendedName>
</protein>
<keyword evidence="8" id="KW-0902">Two-component regulatory system</keyword>
<evidence type="ECO:0000256" key="11">
    <source>
        <dbReference type="PROSITE-ProRule" id="PRU00169"/>
    </source>
</evidence>
<dbReference type="Pfam" id="PF00512">
    <property type="entry name" value="HisKA"/>
    <property type="match status" value="1"/>
</dbReference>
<evidence type="ECO:0000259" key="14">
    <source>
        <dbReference type="PROSITE" id="PS50109"/>
    </source>
</evidence>
<evidence type="ECO:0000256" key="10">
    <source>
        <dbReference type="ARBA" id="ARBA00068150"/>
    </source>
</evidence>
<keyword evidence="13" id="KW-1133">Transmembrane helix</keyword>
<accession>A0AAP2G9U9</accession>
<dbReference type="SUPFAM" id="SSF52172">
    <property type="entry name" value="CheY-like"/>
    <property type="match status" value="1"/>
</dbReference>
<dbReference type="SMART" id="SM00448">
    <property type="entry name" value="REC"/>
    <property type="match status" value="1"/>
</dbReference>
<dbReference type="InterPro" id="IPR003594">
    <property type="entry name" value="HATPase_dom"/>
</dbReference>
<dbReference type="Pfam" id="PF00072">
    <property type="entry name" value="Response_reg"/>
    <property type="match status" value="1"/>
</dbReference>
<dbReference type="PRINTS" id="PR00344">
    <property type="entry name" value="BCTRLSENSOR"/>
</dbReference>
<proteinExistence type="predicted"/>
<evidence type="ECO:0000313" key="16">
    <source>
        <dbReference type="EMBL" id="MBT0959457.1"/>
    </source>
</evidence>
<dbReference type="InterPro" id="IPR001789">
    <property type="entry name" value="Sig_transdc_resp-reg_receiver"/>
</dbReference>
<evidence type="ECO:0000256" key="5">
    <source>
        <dbReference type="ARBA" id="ARBA00022741"/>
    </source>
</evidence>
<reference evidence="16 17" key="1">
    <citation type="journal article" date="2021" name="Arch. Microbiol.">
        <title>Harenicola maris gen. nov., sp. nov. isolated from the Sea of Japan shallow sediments.</title>
        <authorList>
            <person name="Romanenko L.A."/>
            <person name="Kurilenko V.V."/>
            <person name="Chernysheva N.Y."/>
            <person name="Tekutyeva L.A."/>
            <person name="Velansky P.V."/>
            <person name="Svetashev V.I."/>
            <person name="Isaeva M.P."/>
        </authorList>
    </citation>
    <scope>NUCLEOTIDE SEQUENCE [LARGE SCALE GENOMIC DNA]</scope>
    <source>
        <strain evidence="16 17">KMM 3653</strain>
    </source>
</reference>
<name>A0AAP2G9U9_9RHOB</name>
<evidence type="ECO:0000256" key="9">
    <source>
        <dbReference type="ARBA" id="ARBA00064003"/>
    </source>
</evidence>
<feature type="modified residue" description="4-aspartylphosphate" evidence="11">
    <location>
        <position position="518"/>
    </location>
</feature>
<feature type="region of interest" description="Disordered" evidence="12">
    <location>
        <begin position="442"/>
        <end position="465"/>
    </location>
</feature>
<evidence type="ECO:0000256" key="13">
    <source>
        <dbReference type="SAM" id="Phobius"/>
    </source>
</evidence>
<dbReference type="FunFam" id="3.30.565.10:FF:000010">
    <property type="entry name" value="Sensor histidine kinase RcsC"/>
    <property type="match status" value="1"/>
</dbReference>
<gene>
    <name evidence="16" type="ORF">IV417_18860</name>
</gene>
<feature type="domain" description="Response regulatory" evidence="15">
    <location>
        <begin position="469"/>
        <end position="589"/>
    </location>
</feature>
<keyword evidence="13" id="KW-0812">Transmembrane</keyword>
<dbReference type="EMBL" id="JADQAZ010000004">
    <property type="protein sequence ID" value="MBT0959457.1"/>
    <property type="molecule type" value="Genomic_DNA"/>
</dbReference>
<dbReference type="InterPro" id="IPR003661">
    <property type="entry name" value="HisK_dim/P_dom"/>
</dbReference>
<dbReference type="InterPro" id="IPR036097">
    <property type="entry name" value="HisK_dim/P_sf"/>
</dbReference>
<comment type="subunit">
    <text evidence="9">At low DSF concentrations, interacts with RpfF.</text>
</comment>
<feature type="compositionally biased region" description="Polar residues" evidence="12">
    <location>
        <begin position="452"/>
        <end position="461"/>
    </location>
</feature>
<dbReference type="PROSITE" id="PS50109">
    <property type="entry name" value="HIS_KIN"/>
    <property type="match status" value="1"/>
</dbReference>
<dbReference type="Pfam" id="PF02518">
    <property type="entry name" value="HATPase_c"/>
    <property type="match status" value="1"/>
</dbReference>
<dbReference type="RefSeq" id="WP_327795691.1">
    <property type="nucleotide sequence ID" value="NZ_JADQAZ010000004.1"/>
</dbReference>
<dbReference type="SMART" id="SM00388">
    <property type="entry name" value="HisKA"/>
    <property type="match status" value="1"/>
</dbReference>
<dbReference type="CDD" id="cd16922">
    <property type="entry name" value="HATPase_EvgS-ArcB-TorS-like"/>
    <property type="match status" value="1"/>
</dbReference>
<dbReference type="InterPro" id="IPR005467">
    <property type="entry name" value="His_kinase_dom"/>
</dbReference>
<dbReference type="GO" id="GO:0000155">
    <property type="term" value="F:phosphorelay sensor kinase activity"/>
    <property type="evidence" value="ECO:0007669"/>
    <property type="project" value="InterPro"/>
</dbReference>
<keyword evidence="7" id="KW-0067">ATP-binding</keyword>
<dbReference type="Proteomes" id="UP001315686">
    <property type="component" value="Unassembled WGS sequence"/>
</dbReference>
<dbReference type="InterPro" id="IPR036890">
    <property type="entry name" value="HATPase_C_sf"/>
</dbReference>
<evidence type="ECO:0000256" key="6">
    <source>
        <dbReference type="ARBA" id="ARBA00022777"/>
    </source>
</evidence>
<dbReference type="PANTHER" id="PTHR45339">
    <property type="entry name" value="HYBRID SIGNAL TRANSDUCTION HISTIDINE KINASE J"/>
    <property type="match status" value="1"/>
</dbReference>
<keyword evidence="5" id="KW-0547">Nucleotide-binding</keyword>
<keyword evidence="4" id="KW-0808">Transferase</keyword>
<evidence type="ECO:0000313" key="17">
    <source>
        <dbReference type="Proteomes" id="UP001315686"/>
    </source>
</evidence>
<evidence type="ECO:0000256" key="3">
    <source>
        <dbReference type="ARBA" id="ARBA00022553"/>
    </source>
</evidence>
<feature type="transmembrane region" description="Helical" evidence="13">
    <location>
        <begin position="150"/>
        <end position="169"/>
    </location>
</feature>
<keyword evidence="6" id="KW-0418">Kinase</keyword>
<dbReference type="AlphaFoldDB" id="A0AAP2G9U9"/>
<sequence length="594" mass="65017">MHESVLRQESALAESLSSISWKVSETIFETQRLVIALLEFEEGFATRDDVILASEILWSRVEVLSESELQNHPTLQGIADQLNELLLRYEGPIYDAPRLDHAITASMGEDLVAAAKDIRSLWISEFLLQSHMVESSTMNQLTQRRQMVELWMLGCIIALGLYMGAELLVSRRAHKRERELRQAAMAANEAKTEFLANVSHEVRTPLNGVIGMAQELSETEMTQDQRALVEVILSSGNLLLTTINDVLDLSKVESGRIELETCVFDLPTTLEQALKVHEGAARAKGLDLALTVEVNVPKWVDGDPLRLTQVVNNLVSNAIKFTESGRVRLRIEGRPDASKPRTKFRLEVSDTGQGISHRAQEKIFRPFTQEDNSTSRRHGGTGLGLTISRRICRLMGGDLTVFSKPGSGSVFTANFQLAAPDAEAIAEAKAAGSAPMIPPKAEVKEPAAKPATQSPAQQTPVGNAAHGPRVLLVDDSAINRMVITRFIGGSCRQLTEVSNGREAVEAALTQDFDLILMDIQMPEMDGMEATRHIRAYEQSLPDTPHVPIYAITANVMSHQIESYIENGVDGVVSKPVKKNEVLGLLHSSAGGAAA</sequence>
<dbReference type="GO" id="GO:0005524">
    <property type="term" value="F:ATP binding"/>
    <property type="evidence" value="ECO:0007669"/>
    <property type="project" value="UniProtKB-KW"/>
</dbReference>
<dbReference type="SMART" id="SM00387">
    <property type="entry name" value="HATPase_c"/>
    <property type="match status" value="1"/>
</dbReference>
<evidence type="ECO:0000256" key="12">
    <source>
        <dbReference type="SAM" id="MobiDB-lite"/>
    </source>
</evidence>
<dbReference type="FunFam" id="1.10.287.130:FF:000002">
    <property type="entry name" value="Two-component osmosensing histidine kinase"/>
    <property type="match status" value="1"/>
</dbReference>
<evidence type="ECO:0000256" key="2">
    <source>
        <dbReference type="ARBA" id="ARBA00012438"/>
    </source>
</evidence>
<dbReference type="Gene3D" id="3.30.565.10">
    <property type="entry name" value="Histidine kinase-like ATPase, C-terminal domain"/>
    <property type="match status" value="1"/>
</dbReference>
<keyword evidence="17" id="KW-1185">Reference proteome</keyword>
<dbReference type="SUPFAM" id="SSF47384">
    <property type="entry name" value="Homodimeric domain of signal transducing histidine kinase"/>
    <property type="match status" value="1"/>
</dbReference>
<dbReference type="CDD" id="cd00082">
    <property type="entry name" value="HisKA"/>
    <property type="match status" value="1"/>
</dbReference>
<dbReference type="PANTHER" id="PTHR45339:SF1">
    <property type="entry name" value="HYBRID SIGNAL TRANSDUCTION HISTIDINE KINASE J"/>
    <property type="match status" value="1"/>
</dbReference>
<dbReference type="PROSITE" id="PS50110">
    <property type="entry name" value="RESPONSE_REGULATORY"/>
    <property type="match status" value="1"/>
</dbReference>
<evidence type="ECO:0000256" key="1">
    <source>
        <dbReference type="ARBA" id="ARBA00000085"/>
    </source>
</evidence>
<dbReference type="Gene3D" id="3.40.50.2300">
    <property type="match status" value="1"/>
</dbReference>
<dbReference type="InterPro" id="IPR004358">
    <property type="entry name" value="Sig_transdc_His_kin-like_C"/>
</dbReference>
<evidence type="ECO:0000256" key="8">
    <source>
        <dbReference type="ARBA" id="ARBA00023012"/>
    </source>
</evidence>
<dbReference type="InterPro" id="IPR011006">
    <property type="entry name" value="CheY-like_superfamily"/>
</dbReference>
<comment type="catalytic activity">
    <reaction evidence="1">
        <text>ATP + protein L-histidine = ADP + protein N-phospho-L-histidine.</text>
        <dbReference type="EC" id="2.7.13.3"/>
    </reaction>
</comment>
<dbReference type="Gene3D" id="1.10.287.130">
    <property type="match status" value="1"/>
</dbReference>
<organism evidence="16 17">
    <name type="scientific">Harenicola maris</name>
    <dbReference type="NCBI Taxonomy" id="2841044"/>
    <lineage>
        <taxon>Bacteria</taxon>
        <taxon>Pseudomonadati</taxon>
        <taxon>Pseudomonadota</taxon>
        <taxon>Alphaproteobacteria</taxon>
        <taxon>Rhodobacterales</taxon>
        <taxon>Paracoccaceae</taxon>
        <taxon>Harenicola</taxon>
    </lineage>
</organism>
<dbReference type="SUPFAM" id="SSF55874">
    <property type="entry name" value="ATPase domain of HSP90 chaperone/DNA topoisomerase II/histidine kinase"/>
    <property type="match status" value="1"/>
</dbReference>
<dbReference type="CDD" id="cd17546">
    <property type="entry name" value="REC_hyHK_CKI1_RcsC-like"/>
    <property type="match status" value="1"/>
</dbReference>
<feature type="domain" description="Histidine kinase" evidence="14">
    <location>
        <begin position="197"/>
        <end position="419"/>
    </location>
</feature>
<comment type="caution">
    <text evidence="16">The sequence shown here is derived from an EMBL/GenBank/DDBJ whole genome shotgun (WGS) entry which is preliminary data.</text>
</comment>
<keyword evidence="3 11" id="KW-0597">Phosphoprotein</keyword>
<dbReference type="EC" id="2.7.13.3" evidence="2"/>
<evidence type="ECO:0000256" key="7">
    <source>
        <dbReference type="ARBA" id="ARBA00022840"/>
    </source>
</evidence>